<protein>
    <submittedName>
        <fullName evidence="2">Uncharacterized protein</fullName>
    </submittedName>
</protein>
<proteinExistence type="predicted"/>
<organism evidence="2 3">
    <name type="scientific">[Propionibacterium] namnetense SK182B-JCVI</name>
    <dbReference type="NCBI Taxonomy" id="1051006"/>
    <lineage>
        <taxon>Bacteria</taxon>
        <taxon>Bacillati</taxon>
        <taxon>Actinomycetota</taxon>
        <taxon>Actinomycetes</taxon>
        <taxon>Propionibacteriales</taxon>
        <taxon>Propionibacteriaceae</taxon>
        <taxon>Cutibacterium</taxon>
    </lineage>
</organism>
<accession>F9NXP4</accession>
<dbReference type="Proteomes" id="UP000007832">
    <property type="component" value="Unassembled WGS sequence"/>
</dbReference>
<gene>
    <name evidence="2" type="ORF">HMPREF1162_1043</name>
</gene>
<feature type="region of interest" description="Disordered" evidence="1">
    <location>
        <begin position="1"/>
        <end position="32"/>
    </location>
</feature>
<dbReference type="EMBL" id="AFUN01000043">
    <property type="protein sequence ID" value="EGR95069.1"/>
    <property type="molecule type" value="Genomic_DNA"/>
</dbReference>
<sequence length="55" mass="5745">MVPILSSPWRGTHIPHNSSDAVAPEPVAGSHQPATATQIRACGVACCRSTRHNLG</sequence>
<reference evidence="2 3" key="1">
    <citation type="submission" date="2011-07" db="EMBL/GenBank/DDBJ databases">
        <title>Genome Sequence of Propionibacterium acnes SK182B-JCVI.</title>
        <authorList>
            <person name="Durkin A.S."/>
            <person name="Madupu R."/>
            <person name="Hostetler J."/>
            <person name="Radune D."/>
            <person name="Torralba M."/>
            <person name="Methe B."/>
            <person name="Sutton G."/>
            <person name="Strausberg R.L."/>
            <person name="Nelson K.E."/>
        </authorList>
    </citation>
    <scope>NUCLEOTIDE SEQUENCE [LARGE SCALE GENOMIC DNA]</scope>
    <source>
        <strain evidence="2 3">SK182B-JCVI</strain>
    </source>
</reference>
<name>F9NXP4_9ACTN</name>
<evidence type="ECO:0000256" key="1">
    <source>
        <dbReference type="SAM" id="MobiDB-lite"/>
    </source>
</evidence>
<dbReference type="PATRIC" id="fig|1051006.4.peg.1959"/>
<comment type="caution">
    <text evidence="2">The sequence shown here is derived from an EMBL/GenBank/DDBJ whole genome shotgun (WGS) entry which is preliminary data.</text>
</comment>
<dbReference type="AlphaFoldDB" id="F9NXP4"/>
<evidence type="ECO:0000313" key="3">
    <source>
        <dbReference type="Proteomes" id="UP000007832"/>
    </source>
</evidence>
<evidence type="ECO:0000313" key="2">
    <source>
        <dbReference type="EMBL" id="EGR95069.1"/>
    </source>
</evidence>